<organism evidence="1 2">
    <name type="scientific">Bombiscardovia nodaiensis</name>
    <dbReference type="NCBI Taxonomy" id="2932181"/>
    <lineage>
        <taxon>Bacteria</taxon>
        <taxon>Bacillati</taxon>
        <taxon>Actinomycetota</taxon>
        <taxon>Actinomycetes</taxon>
        <taxon>Bifidobacteriales</taxon>
        <taxon>Bifidobacteriaceae</taxon>
        <taxon>Bombiscardovia</taxon>
    </lineage>
</organism>
<dbReference type="Proteomes" id="UP001321766">
    <property type="component" value="Chromosome"/>
</dbReference>
<keyword evidence="2" id="KW-1185">Reference proteome</keyword>
<gene>
    <name evidence="1" type="ORF">KIM372_00050</name>
</gene>
<dbReference type="PANTHER" id="PTHR36456:SF1">
    <property type="entry name" value="UPF0232 PROTEIN SCO3875"/>
    <property type="match status" value="1"/>
</dbReference>
<dbReference type="EMBL" id="AP026798">
    <property type="protein sequence ID" value="BDR52098.1"/>
    <property type="molecule type" value="Genomic_DNA"/>
</dbReference>
<reference evidence="1 2" key="1">
    <citation type="journal article" date="2023" name="Microbiol. Spectr.">
        <title>Symbiosis of Carpenter Bees with Uncharacterized Lactic Acid Bacteria Showing NAD Auxotrophy.</title>
        <authorList>
            <person name="Kawasaki S."/>
            <person name="Ozawa K."/>
            <person name="Mori T."/>
            <person name="Yamamoto A."/>
            <person name="Ito M."/>
            <person name="Ohkuma M."/>
            <person name="Sakamoto M."/>
            <person name="Matsutani M."/>
        </authorList>
    </citation>
    <scope>NUCLEOTIDE SEQUENCE [LARGE SCALE GENOMIC DNA]</scope>
    <source>
        <strain evidence="1 2">Kim37-2</strain>
    </source>
</reference>
<dbReference type="PANTHER" id="PTHR36456">
    <property type="entry name" value="UPF0232 PROTEIN SCO3875"/>
    <property type="match status" value="1"/>
</dbReference>
<sequence>MSKPIAQELKLDPRKLPAQVFERFVEHAFNPKARQEDARLAWESFGKPGRDPTDFSQVFQGIAAQGKWVPYLKVAQLRDHWDQVVGPVIGRQSRVLSYEQGRLIIQARTTVWATQLTYLVPQLKGTISQRLNMPVDEIQVTGPRSSRFAAGR</sequence>
<dbReference type="InterPro" id="IPR007922">
    <property type="entry name" value="DciA-like"/>
</dbReference>
<name>A0ABN6SA58_9BIFI</name>
<accession>A0ABN6SA58</accession>
<protein>
    <recommendedName>
        <fullName evidence="3">DUF721 domain-containing protein</fullName>
    </recommendedName>
</protein>
<evidence type="ECO:0000313" key="2">
    <source>
        <dbReference type="Proteomes" id="UP001321766"/>
    </source>
</evidence>
<dbReference type="Pfam" id="PF05258">
    <property type="entry name" value="DciA"/>
    <property type="match status" value="1"/>
</dbReference>
<proteinExistence type="predicted"/>
<evidence type="ECO:0000313" key="1">
    <source>
        <dbReference type="EMBL" id="BDR52098.1"/>
    </source>
</evidence>
<evidence type="ECO:0008006" key="3">
    <source>
        <dbReference type="Google" id="ProtNLM"/>
    </source>
</evidence>